<feature type="compositionally biased region" description="Basic and acidic residues" evidence="1">
    <location>
        <begin position="401"/>
        <end position="438"/>
    </location>
</feature>
<feature type="compositionally biased region" description="Basic and acidic residues" evidence="1">
    <location>
        <begin position="152"/>
        <end position="192"/>
    </location>
</feature>
<dbReference type="InterPro" id="IPR005543">
    <property type="entry name" value="PASTA_dom"/>
</dbReference>
<sequence>MRCPHCSFDNSDDAAFCEKCGHVFLSSDRVPQVPDPAERERRREAALTDVPPIVQVPDITPSDATGVIGRASSIPEVVPSATGPLDRSSVAHLVDPLPEPPREPDFSGFERLVDSSYVPPAATAAGDTAEIPVIHDEYVPRPRNYTLGLSPREQRKRDREQRRLEKKFAKAQRKEDERSAKEAARAEREAERAAALAEQEARAAEALEAARAAEAALDEQSAVCEEPPAACDVADRPALAASEEPRAAARGAAAADDGDATMALPAADLDTVLMTGDGVVSLFERTSKRRRSAGIPAGTPASKAALELPEAETGLAVAGERAIESASGEPADPEAAGGLALADAAEADGGALAASDSSAPVKSAAPVSADAAGDPGASSDVVEAARAAEPKEAPGASRQTADSKAEAEVARAKRAAEKAARTAEKRAAKAARAAERAASRPKRRKAPLVIAVTVALGAALALLAGGTYMAEIWGGKTVPAVVGMTRDKAVAALEGEGFSVEATEVKSDEAAGTVLSEAPNGGARIAEGSTVALEVAVPRAIPDIKGFTRQEAADALGAEGFTAVEYKEKKSNKAEGTVLKVSPKAGTEALSTEPVTVTVAVPFTVPDVAGMDTDAAKETLSDEGYEVTTLWSYTEDTPEGTALFTEPEAGAQLDSGSEVTLYIAKSRGNELVALAESFLPGARLKSNDGRFIIDSVSSVTYAGDDVVRYTCEAHQYEDVELPFGKGTTRVEDDKRVTIEGSLTFNGDNEVTTADPAIKY</sequence>
<comment type="caution">
    <text evidence="4">The sequence shown here is derived from an EMBL/GenBank/DDBJ whole genome shotgun (WGS) entry which is preliminary data.</text>
</comment>
<dbReference type="AlphaFoldDB" id="A0A4S4G413"/>
<dbReference type="SMART" id="SM00740">
    <property type="entry name" value="PASTA"/>
    <property type="match status" value="3"/>
</dbReference>
<gene>
    <name evidence="4" type="ORF">E5986_02670</name>
</gene>
<evidence type="ECO:0000256" key="2">
    <source>
        <dbReference type="SAM" id="Phobius"/>
    </source>
</evidence>
<feature type="domain" description="PASTA" evidence="3">
    <location>
        <begin position="475"/>
        <end position="537"/>
    </location>
</feature>
<evidence type="ECO:0000313" key="4">
    <source>
        <dbReference type="EMBL" id="THG38339.1"/>
    </source>
</evidence>
<feature type="region of interest" description="Disordered" evidence="1">
    <location>
        <begin position="365"/>
        <end position="439"/>
    </location>
</feature>
<dbReference type="Proteomes" id="UP000308978">
    <property type="component" value="Unassembled WGS sequence"/>
</dbReference>
<dbReference type="PROSITE" id="PS51178">
    <property type="entry name" value="PASTA"/>
    <property type="match status" value="2"/>
</dbReference>
<evidence type="ECO:0000313" key="5">
    <source>
        <dbReference type="Proteomes" id="UP000308978"/>
    </source>
</evidence>
<feature type="compositionally biased region" description="Low complexity" evidence="1">
    <location>
        <begin position="365"/>
        <end position="385"/>
    </location>
</feature>
<dbReference type="CDD" id="cd06577">
    <property type="entry name" value="PASTA_pknB"/>
    <property type="match status" value="3"/>
</dbReference>
<name>A0A4S4G413_9ACTN</name>
<accession>A0A4S4G413</accession>
<feature type="domain" description="PASTA" evidence="3">
    <location>
        <begin position="600"/>
        <end position="665"/>
    </location>
</feature>
<evidence type="ECO:0000259" key="3">
    <source>
        <dbReference type="PROSITE" id="PS51178"/>
    </source>
</evidence>
<evidence type="ECO:0000256" key="1">
    <source>
        <dbReference type="SAM" id="MobiDB-lite"/>
    </source>
</evidence>
<keyword evidence="2" id="KW-0812">Transmembrane</keyword>
<dbReference type="RefSeq" id="WP_136433110.1">
    <property type="nucleotide sequence ID" value="NZ_SSTJ01000002.1"/>
</dbReference>
<dbReference type="EMBL" id="SSTJ01000002">
    <property type="protein sequence ID" value="THG38339.1"/>
    <property type="molecule type" value="Genomic_DNA"/>
</dbReference>
<dbReference type="Gene3D" id="3.30.10.20">
    <property type="match status" value="3"/>
</dbReference>
<protein>
    <submittedName>
        <fullName evidence="4">PASTA domain-containing protein</fullName>
    </submittedName>
</protein>
<dbReference type="Pfam" id="PF03793">
    <property type="entry name" value="PASTA"/>
    <property type="match status" value="3"/>
</dbReference>
<keyword evidence="2" id="KW-0472">Membrane</keyword>
<proteinExistence type="predicted"/>
<keyword evidence="2" id="KW-1133">Transmembrane helix</keyword>
<reference evidence="4 5" key="1">
    <citation type="submission" date="2019-04" db="EMBL/GenBank/DDBJ databases">
        <title>Microbes associate with the intestines of laboratory mice.</title>
        <authorList>
            <person name="Navarre W."/>
            <person name="Wong E."/>
            <person name="Huang K.C."/>
            <person name="Tropini C."/>
            <person name="Ng K."/>
            <person name="Yu B."/>
        </authorList>
    </citation>
    <scope>NUCLEOTIDE SEQUENCE [LARGE SCALE GENOMIC DNA]</scope>
    <source>
        <strain evidence="4 5">NM80_B27</strain>
    </source>
</reference>
<feature type="transmembrane region" description="Helical" evidence="2">
    <location>
        <begin position="446"/>
        <end position="470"/>
    </location>
</feature>
<organism evidence="4 5">
    <name type="scientific">Adlercreutzia caecimuris</name>
    <dbReference type="NCBI Taxonomy" id="671266"/>
    <lineage>
        <taxon>Bacteria</taxon>
        <taxon>Bacillati</taxon>
        <taxon>Actinomycetota</taxon>
        <taxon>Coriobacteriia</taxon>
        <taxon>Eggerthellales</taxon>
        <taxon>Eggerthellaceae</taxon>
        <taxon>Adlercreutzia</taxon>
    </lineage>
</organism>
<feature type="region of interest" description="Disordered" evidence="1">
    <location>
        <begin position="142"/>
        <end position="199"/>
    </location>
</feature>